<keyword evidence="3 11" id="KW-0894">Sodium channel</keyword>
<dbReference type="PANTHER" id="PTHR11690:SF300">
    <property type="entry name" value="PICKPOCKET PROTEIN 19"/>
    <property type="match status" value="1"/>
</dbReference>
<evidence type="ECO:0000256" key="5">
    <source>
        <dbReference type="ARBA" id="ARBA00022989"/>
    </source>
</evidence>
<dbReference type="InterPro" id="IPR001873">
    <property type="entry name" value="ENaC"/>
</dbReference>
<accession>A0ABN8SEP0</accession>
<feature type="transmembrane region" description="Helical" evidence="12">
    <location>
        <begin position="35"/>
        <end position="53"/>
    </location>
</feature>
<evidence type="ECO:0000256" key="3">
    <source>
        <dbReference type="ARBA" id="ARBA00022461"/>
    </source>
</evidence>
<evidence type="ECO:0000256" key="9">
    <source>
        <dbReference type="ARBA" id="ARBA00023201"/>
    </source>
</evidence>
<keyword evidence="6" id="KW-0915">Sodium</keyword>
<protein>
    <submittedName>
        <fullName evidence="13">Uncharacterized protein</fullName>
    </submittedName>
</protein>
<evidence type="ECO:0000256" key="6">
    <source>
        <dbReference type="ARBA" id="ARBA00023053"/>
    </source>
</evidence>
<keyword evidence="9 11" id="KW-0739">Sodium transport</keyword>
<name>A0ABN8SEP0_9CNID</name>
<keyword evidence="8 12" id="KW-0472">Membrane</keyword>
<evidence type="ECO:0000256" key="11">
    <source>
        <dbReference type="RuleBase" id="RU000679"/>
    </source>
</evidence>
<evidence type="ECO:0000313" key="14">
    <source>
        <dbReference type="Proteomes" id="UP001159427"/>
    </source>
</evidence>
<dbReference type="PRINTS" id="PR01078">
    <property type="entry name" value="AMINACHANNEL"/>
</dbReference>
<dbReference type="Pfam" id="PF00858">
    <property type="entry name" value="ASC"/>
    <property type="match status" value="1"/>
</dbReference>
<keyword evidence="5 12" id="KW-1133">Transmembrane helix</keyword>
<evidence type="ECO:0000256" key="4">
    <source>
        <dbReference type="ARBA" id="ARBA00022692"/>
    </source>
</evidence>
<evidence type="ECO:0000256" key="2">
    <source>
        <dbReference type="ARBA" id="ARBA00022448"/>
    </source>
</evidence>
<dbReference type="EMBL" id="CALNXI010002487">
    <property type="protein sequence ID" value="CAH3188208.1"/>
    <property type="molecule type" value="Genomic_DNA"/>
</dbReference>
<keyword evidence="2 11" id="KW-0813">Transport</keyword>
<dbReference type="Proteomes" id="UP001159427">
    <property type="component" value="Unassembled WGS sequence"/>
</dbReference>
<comment type="similarity">
    <text evidence="11">Belongs to the amiloride-sensitive sodium channel (TC 1.A.6) family.</text>
</comment>
<evidence type="ECO:0000256" key="10">
    <source>
        <dbReference type="ARBA" id="ARBA00023303"/>
    </source>
</evidence>
<evidence type="ECO:0000256" key="7">
    <source>
        <dbReference type="ARBA" id="ARBA00023065"/>
    </source>
</evidence>
<comment type="caution">
    <text evidence="13">The sequence shown here is derived from an EMBL/GenBank/DDBJ whole genome shotgun (WGS) entry which is preliminary data.</text>
</comment>
<evidence type="ECO:0000256" key="12">
    <source>
        <dbReference type="SAM" id="Phobius"/>
    </source>
</evidence>
<keyword evidence="4 11" id="KW-0812">Transmembrane</keyword>
<comment type="subcellular location">
    <subcellularLocation>
        <location evidence="1">Membrane</location>
        <topology evidence="1">Multi-pass membrane protein</topology>
    </subcellularLocation>
</comment>
<evidence type="ECO:0000313" key="13">
    <source>
        <dbReference type="EMBL" id="CAH3188208.1"/>
    </source>
</evidence>
<keyword evidence="7 11" id="KW-0406">Ion transport</keyword>
<evidence type="ECO:0000256" key="1">
    <source>
        <dbReference type="ARBA" id="ARBA00004141"/>
    </source>
</evidence>
<sequence length="423" mass="48696">SDESRQTETVLSFMADNTTLHGARFLLGRNAVRRWLWTLAIFLCFGFCVYQVYVSMVEFANYEFSTKITTKIPSKLENVSFPAVTLCNYNHFNLRRFENTARKTFTTWSNEDVKRKLHIYKIMQTSHGRHIWSNKSSLESNPELTTRLRDNESHLDYQVLFSHRIEDMILPSPPFKSCNINGEACGPKDFKTFSNLAFGQCFTFNSGQGHFKVRNATTEGQLNGLKLLLNIERDSYLDNPISPFVGLTVLVHDQQMLPVMEQFGFAVQPGVRTLCNIKRKKIINLPKPYATNCSDRNLHMLRNSSYKYSQPACMLECLNKLFIKICSCRLLQYKDEDTLVCAPNDTLLCIFPVYETFGASAEKKNCEESCQQPCTDTEYETSLSYATLQKNGLINKLNSAARTVKLYKHFLNKSESKKEKYLK</sequence>
<gene>
    <name evidence="13" type="ORF">PEVE_00018239</name>
</gene>
<proteinExistence type="inferred from homology"/>
<keyword evidence="14" id="KW-1185">Reference proteome</keyword>
<keyword evidence="10 11" id="KW-0407">Ion channel</keyword>
<evidence type="ECO:0000256" key="8">
    <source>
        <dbReference type="ARBA" id="ARBA00023136"/>
    </source>
</evidence>
<reference evidence="13 14" key="1">
    <citation type="submission" date="2022-05" db="EMBL/GenBank/DDBJ databases">
        <authorList>
            <consortium name="Genoscope - CEA"/>
            <person name="William W."/>
        </authorList>
    </citation>
    <scope>NUCLEOTIDE SEQUENCE [LARGE SCALE GENOMIC DNA]</scope>
</reference>
<dbReference type="Gene3D" id="2.60.470.10">
    <property type="entry name" value="Acid-sensing ion channels like domains"/>
    <property type="match status" value="1"/>
</dbReference>
<dbReference type="PANTHER" id="PTHR11690">
    <property type="entry name" value="AMILORIDE-SENSITIVE SODIUM CHANNEL-RELATED"/>
    <property type="match status" value="1"/>
</dbReference>
<organism evidence="13 14">
    <name type="scientific">Porites evermanni</name>
    <dbReference type="NCBI Taxonomy" id="104178"/>
    <lineage>
        <taxon>Eukaryota</taxon>
        <taxon>Metazoa</taxon>
        <taxon>Cnidaria</taxon>
        <taxon>Anthozoa</taxon>
        <taxon>Hexacorallia</taxon>
        <taxon>Scleractinia</taxon>
        <taxon>Fungiina</taxon>
        <taxon>Poritidae</taxon>
        <taxon>Porites</taxon>
    </lineage>
</organism>
<feature type="non-terminal residue" evidence="13">
    <location>
        <position position="1"/>
    </location>
</feature>